<proteinExistence type="inferred from homology"/>
<keyword evidence="7" id="KW-1185">Reference proteome</keyword>
<dbReference type="RefSeq" id="WP_099952275.1">
    <property type="nucleotide sequence ID" value="NZ_CP028843.1"/>
</dbReference>
<protein>
    <submittedName>
        <fullName evidence="6">N-acetyltransferase</fullName>
    </submittedName>
</protein>
<dbReference type="InterPro" id="IPR011004">
    <property type="entry name" value="Trimer_LpxA-like_sf"/>
</dbReference>
<dbReference type="GO" id="GO:0016746">
    <property type="term" value="F:acyltransferase activity"/>
    <property type="evidence" value="ECO:0007669"/>
    <property type="project" value="UniProtKB-KW"/>
</dbReference>
<comment type="similarity">
    <text evidence="1">Belongs to the transferase hexapeptide repeat family.</text>
</comment>
<dbReference type="InterPro" id="IPR018357">
    <property type="entry name" value="Hexapep_transf_CS"/>
</dbReference>
<dbReference type="EMBL" id="CP028843">
    <property type="protein sequence ID" value="AWB20368.1"/>
    <property type="molecule type" value="Genomic_DNA"/>
</dbReference>
<dbReference type="Proteomes" id="UP000244755">
    <property type="component" value="Chromosome 1"/>
</dbReference>
<organism evidence="6 7">
    <name type="scientific">Methylobacterium currus</name>
    <dbReference type="NCBI Taxonomy" id="2051553"/>
    <lineage>
        <taxon>Bacteria</taxon>
        <taxon>Pseudomonadati</taxon>
        <taxon>Pseudomonadota</taxon>
        <taxon>Alphaproteobacteria</taxon>
        <taxon>Hyphomicrobiales</taxon>
        <taxon>Methylobacteriaceae</taxon>
        <taxon>Methylobacterium</taxon>
    </lineage>
</organism>
<gene>
    <name evidence="6" type="ORF">DA075_04965</name>
</gene>
<dbReference type="SUPFAM" id="SSF51161">
    <property type="entry name" value="Trimeric LpxA-like enzymes"/>
    <property type="match status" value="1"/>
</dbReference>
<dbReference type="InterPro" id="IPR050179">
    <property type="entry name" value="Trans_hexapeptide_repeat"/>
</dbReference>
<dbReference type="Gene3D" id="2.160.10.10">
    <property type="entry name" value="Hexapeptide repeat proteins"/>
    <property type="match status" value="1"/>
</dbReference>
<dbReference type="PROSITE" id="PS00101">
    <property type="entry name" value="HEXAPEP_TRANSFERASES"/>
    <property type="match status" value="1"/>
</dbReference>
<sequence length="183" mass="18167">MPVVNARIDASAIIADPALVNVYGCTVGAGSRIEPFVEIQRSAVVGARCRIGANAFLCEGVSLEDDVAIGPGVMFTNDRHPRAVTAAGTLMGPEDWTLETTRVGAGAVIGANSTILCGLSIGAGARIAPGSVVTRDVPPGAQVAGVPARAGDAAGVTAQASDEAGLPATPSHPSSLLNLAEAS</sequence>
<keyword evidence="2 6" id="KW-0808">Transferase</keyword>
<accession>A0A2R4WFS9</accession>
<dbReference type="KEGG" id="mee:DA075_04965"/>
<dbReference type="AlphaFoldDB" id="A0A2R4WFS9"/>
<evidence type="ECO:0000313" key="6">
    <source>
        <dbReference type="EMBL" id="AWB20368.1"/>
    </source>
</evidence>
<evidence type="ECO:0000256" key="3">
    <source>
        <dbReference type="ARBA" id="ARBA00022737"/>
    </source>
</evidence>
<dbReference type="Pfam" id="PF00132">
    <property type="entry name" value="Hexapep"/>
    <property type="match status" value="2"/>
</dbReference>
<dbReference type="OrthoDB" id="9815592at2"/>
<dbReference type="InterPro" id="IPR001451">
    <property type="entry name" value="Hexapep"/>
</dbReference>
<evidence type="ECO:0000256" key="5">
    <source>
        <dbReference type="SAM" id="MobiDB-lite"/>
    </source>
</evidence>
<evidence type="ECO:0000256" key="1">
    <source>
        <dbReference type="ARBA" id="ARBA00007274"/>
    </source>
</evidence>
<dbReference type="CDD" id="cd03358">
    <property type="entry name" value="LbH_WxcM_N_like"/>
    <property type="match status" value="1"/>
</dbReference>
<evidence type="ECO:0000313" key="7">
    <source>
        <dbReference type="Proteomes" id="UP000244755"/>
    </source>
</evidence>
<evidence type="ECO:0000256" key="4">
    <source>
        <dbReference type="ARBA" id="ARBA00023315"/>
    </source>
</evidence>
<dbReference type="PANTHER" id="PTHR43300">
    <property type="entry name" value="ACETYLTRANSFERASE"/>
    <property type="match status" value="1"/>
</dbReference>
<name>A0A2R4WFS9_9HYPH</name>
<keyword evidence="4" id="KW-0012">Acyltransferase</keyword>
<feature type="region of interest" description="Disordered" evidence="5">
    <location>
        <begin position="148"/>
        <end position="183"/>
    </location>
</feature>
<evidence type="ECO:0000256" key="2">
    <source>
        <dbReference type="ARBA" id="ARBA00022679"/>
    </source>
</evidence>
<reference evidence="6 7" key="1">
    <citation type="submission" date="2018-04" db="EMBL/GenBank/DDBJ databases">
        <title>Methylobacterium sp. PR1016A genome.</title>
        <authorList>
            <person name="Park W."/>
        </authorList>
    </citation>
    <scope>NUCLEOTIDE SEQUENCE [LARGE SCALE GENOMIC DNA]</scope>
    <source>
        <strain evidence="6 7">PR1016A</strain>
    </source>
</reference>
<keyword evidence="3" id="KW-0677">Repeat</keyword>
<dbReference type="PANTHER" id="PTHR43300:SF4">
    <property type="entry name" value="ACYL-[ACYL-CARRIER-PROTEIN]--UDP-N-ACETYLGLUCOSAMINE O-ACYLTRANSFERASE"/>
    <property type="match status" value="1"/>
</dbReference>